<comment type="caution">
    <text evidence="2">The sequence shown here is derived from an EMBL/GenBank/DDBJ whole genome shotgun (WGS) entry which is preliminary data.</text>
</comment>
<dbReference type="Proteomes" id="UP000234275">
    <property type="component" value="Unassembled WGS sequence"/>
</dbReference>
<sequence length="84" mass="10239">MALRIELFKPEGGEVVFFFFFFSWFYPMHVFSFSSFSFRPSDFHLFDCSNACFRHEEMKWDLWDRGGVFFFLFFFFSALFLRGG</sequence>
<gene>
    <name evidence="2" type="ORF">P170DRAFT_251941</name>
</gene>
<dbReference type="AlphaFoldDB" id="A0A2I2FYQ5"/>
<evidence type="ECO:0000256" key="1">
    <source>
        <dbReference type="SAM" id="Phobius"/>
    </source>
</evidence>
<evidence type="ECO:0000313" key="2">
    <source>
        <dbReference type="EMBL" id="PLB45771.1"/>
    </source>
</evidence>
<proteinExistence type="predicted"/>
<dbReference type="GeneID" id="36550728"/>
<organism evidence="2 3">
    <name type="scientific">Aspergillus steynii IBT 23096</name>
    <dbReference type="NCBI Taxonomy" id="1392250"/>
    <lineage>
        <taxon>Eukaryota</taxon>
        <taxon>Fungi</taxon>
        <taxon>Dikarya</taxon>
        <taxon>Ascomycota</taxon>
        <taxon>Pezizomycotina</taxon>
        <taxon>Eurotiomycetes</taxon>
        <taxon>Eurotiomycetidae</taxon>
        <taxon>Eurotiales</taxon>
        <taxon>Aspergillaceae</taxon>
        <taxon>Aspergillus</taxon>
        <taxon>Aspergillus subgen. Circumdati</taxon>
    </lineage>
</organism>
<reference evidence="2 3" key="1">
    <citation type="submission" date="2016-12" db="EMBL/GenBank/DDBJ databases">
        <title>The genomes of Aspergillus section Nigri reveals drivers in fungal speciation.</title>
        <authorList>
            <consortium name="DOE Joint Genome Institute"/>
            <person name="Vesth T.C."/>
            <person name="Nybo J."/>
            <person name="Theobald S."/>
            <person name="Brandl J."/>
            <person name="Frisvad J.C."/>
            <person name="Nielsen K.F."/>
            <person name="Lyhne E.K."/>
            <person name="Kogle M.E."/>
            <person name="Kuo A."/>
            <person name="Riley R."/>
            <person name="Clum A."/>
            <person name="Nolan M."/>
            <person name="Lipzen A."/>
            <person name="Salamov A."/>
            <person name="Henrissat B."/>
            <person name="Wiebenga A."/>
            <person name="De Vries R.P."/>
            <person name="Grigoriev I.V."/>
            <person name="Mortensen U.H."/>
            <person name="Andersen M.R."/>
            <person name="Baker S.E."/>
        </authorList>
    </citation>
    <scope>NUCLEOTIDE SEQUENCE [LARGE SCALE GENOMIC DNA]</scope>
    <source>
        <strain evidence="2 3">IBT 23096</strain>
    </source>
</reference>
<dbReference type="RefSeq" id="XP_024701073.1">
    <property type="nucleotide sequence ID" value="XM_024843029.1"/>
</dbReference>
<dbReference type="EMBL" id="MSFO01000007">
    <property type="protein sequence ID" value="PLB45771.1"/>
    <property type="molecule type" value="Genomic_DNA"/>
</dbReference>
<keyword evidence="1" id="KW-1133">Transmembrane helix</keyword>
<keyword evidence="1" id="KW-0472">Membrane</keyword>
<dbReference type="VEuPathDB" id="FungiDB:P170DRAFT_251941"/>
<accession>A0A2I2FYQ5</accession>
<keyword evidence="3" id="KW-1185">Reference proteome</keyword>
<feature type="transmembrane region" description="Helical" evidence="1">
    <location>
        <begin position="12"/>
        <end position="31"/>
    </location>
</feature>
<keyword evidence="1" id="KW-0812">Transmembrane</keyword>
<protein>
    <submittedName>
        <fullName evidence="2">Uncharacterized protein</fullName>
    </submittedName>
</protein>
<name>A0A2I2FYQ5_9EURO</name>
<feature type="transmembrane region" description="Helical" evidence="1">
    <location>
        <begin position="62"/>
        <end position="81"/>
    </location>
</feature>
<evidence type="ECO:0000313" key="3">
    <source>
        <dbReference type="Proteomes" id="UP000234275"/>
    </source>
</evidence>